<protein>
    <submittedName>
        <fullName evidence="1">Short chain dehydrogenase</fullName>
        <ecNumber evidence="1">1.3.1.10</ecNumber>
    </submittedName>
</protein>
<dbReference type="Pfam" id="PF00106">
    <property type="entry name" value="adh_short"/>
    <property type="match status" value="1"/>
</dbReference>
<dbReference type="GO" id="GO:0141148">
    <property type="term" value="F:enoyl-[acyl-carrier-protein] reductase (NADPH) activity"/>
    <property type="evidence" value="ECO:0007669"/>
    <property type="project" value="UniProtKB-EC"/>
</dbReference>
<organism evidence="1 2">
    <name type="scientific">Rhodococcus coprophilus</name>
    <dbReference type="NCBI Taxonomy" id="38310"/>
    <lineage>
        <taxon>Bacteria</taxon>
        <taxon>Bacillati</taxon>
        <taxon>Actinomycetota</taxon>
        <taxon>Actinomycetes</taxon>
        <taxon>Mycobacteriales</taxon>
        <taxon>Nocardiaceae</taxon>
        <taxon>Rhodococcus</taxon>
    </lineage>
</organism>
<dbReference type="PRINTS" id="PR00081">
    <property type="entry name" value="GDHRDH"/>
</dbReference>
<sequence length="301" mass="31833">MGALSGKVAVVTGASRGIGKGIALALAEQGATVYVSGRTNTPGTHPLPGTIGETASECDRRGGRGVAVQVDHADDDQVASLFERVGNEQGRLDILVNNAFSLPDDLTDPDPFWEKPLSNWEMVDVGVRSNFVAARHAAKLMVPRRSGLIVAVSGYTGVAYTYGVVFGTAKSAVDRMARDMAVELQPYNVASVSLWQGLTFTERAERNLAGIPGLTTGSATRPENGCSPEFPGLVITALANDPAVMSRSGGTFITAELAQHYGIKDLDGREIPSLRATRGEPIWSPIEAVESHSSRMQRSAP</sequence>
<proteinExistence type="predicted"/>
<gene>
    <name evidence="1" type="primary">fabL</name>
    <name evidence="1" type="ORF">NCTC10994_00955</name>
</gene>
<keyword evidence="2" id="KW-1185">Reference proteome</keyword>
<dbReference type="SUPFAM" id="SSF51735">
    <property type="entry name" value="NAD(P)-binding Rossmann-fold domains"/>
    <property type="match status" value="1"/>
</dbReference>
<evidence type="ECO:0000313" key="1">
    <source>
        <dbReference type="EMBL" id="SQI29364.1"/>
    </source>
</evidence>
<dbReference type="InterPro" id="IPR036291">
    <property type="entry name" value="NAD(P)-bd_dom_sf"/>
</dbReference>
<dbReference type="PANTHER" id="PTHR44147">
    <property type="entry name" value="DEHYDROGENASE/REDUCTASE SDR FAMILY MEMBER 1"/>
    <property type="match status" value="1"/>
</dbReference>
<dbReference type="KEGG" id="rcr:NCTC10994_00955"/>
<evidence type="ECO:0000313" key="2">
    <source>
        <dbReference type="Proteomes" id="UP000249091"/>
    </source>
</evidence>
<dbReference type="Proteomes" id="UP000249091">
    <property type="component" value="Chromosome 1"/>
</dbReference>
<dbReference type="PANTHER" id="PTHR44147:SF2">
    <property type="entry name" value="DEHYDROGENASE_REDUCTASE SDR FAMILY MEMBER 1"/>
    <property type="match status" value="1"/>
</dbReference>
<dbReference type="Gene3D" id="3.40.50.720">
    <property type="entry name" value="NAD(P)-binding Rossmann-like Domain"/>
    <property type="match status" value="1"/>
</dbReference>
<dbReference type="RefSeq" id="WP_072698604.1">
    <property type="nucleotide sequence ID" value="NZ_JAFBBL010000001.1"/>
</dbReference>
<keyword evidence="1" id="KW-0560">Oxidoreductase</keyword>
<reference evidence="1 2" key="1">
    <citation type="submission" date="2018-06" db="EMBL/GenBank/DDBJ databases">
        <authorList>
            <consortium name="Pathogen Informatics"/>
            <person name="Doyle S."/>
        </authorList>
    </citation>
    <scope>NUCLEOTIDE SEQUENCE [LARGE SCALE GENOMIC DNA]</scope>
    <source>
        <strain evidence="1 2">NCTC10994</strain>
    </source>
</reference>
<dbReference type="EMBL" id="LS483468">
    <property type="protein sequence ID" value="SQI29364.1"/>
    <property type="molecule type" value="Genomic_DNA"/>
</dbReference>
<dbReference type="AlphaFoldDB" id="A0A2X4WYY5"/>
<dbReference type="STRING" id="1219011.GCA_001895045_00673"/>
<name>A0A2X4WYY5_9NOCA</name>
<dbReference type="EC" id="1.3.1.10" evidence="1"/>
<accession>A0A2X4WYY5</accession>
<dbReference type="InterPro" id="IPR002347">
    <property type="entry name" value="SDR_fam"/>
</dbReference>